<evidence type="ECO:0000313" key="3">
    <source>
        <dbReference type="Proteomes" id="UP000837857"/>
    </source>
</evidence>
<sequence length="262" mass="27135">MLSLTLILLGATSILAAPSAVVDLYEVNEIPALADNGRPSSFIENAFDVATDGGETNIYILSLRQVLQDLANLSDTNSQALAVSQALAILGELAYGSPGDSCSAASLINAYVNGNKAEIRNALVNYAQNLAGNIDAIVQLIQNPSSIRYSTGRRGNCAGGGRSYQFEAAWDAVLTSVNPYQASLVNEEYCASKRLYNAFNVRSNNVGAAATASSLPPVVQIVQSAYGALSNLLRSVAYNGNVAGAGAAAKAGLIQALSSVNI</sequence>
<dbReference type="Proteomes" id="UP000837857">
    <property type="component" value="Chromosome 22"/>
</dbReference>
<organism evidence="2 3">
    <name type="scientific">Iphiclides podalirius</name>
    <name type="common">scarce swallowtail</name>
    <dbReference type="NCBI Taxonomy" id="110791"/>
    <lineage>
        <taxon>Eukaryota</taxon>
        <taxon>Metazoa</taxon>
        <taxon>Ecdysozoa</taxon>
        <taxon>Arthropoda</taxon>
        <taxon>Hexapoda</taxon>
        <taxon>Insecta</taxon>
        <taxon>Pterygota</taxon>
        <taxon>Neoptera</taxon>
        <taxon>Endopterygota</taxon>
        <taxon>Lepidoptera</taxon>
        <taxon>Glossata</taxon>
        <taxon>Ditrysia</taxon>
        <taxon>Papilionoidea</taxon>
        <taxon>Papilionidae</taxon>
        <taxon>Papilioninae</taxon>
        <taxon>Iphiclides</taxon>
    </lineage>
</organism>
<accession>A0ABN8IEC2</accession>
<dbReference type="EMBL" id="OW152834">
    <property type="protein sequence ID" value="CAH2055897.1"/>
    <property type="molecule type" value="Genomic_DNA"/>
</dbReference>
<dbReference type="PIRSF" id="PIRSF005765">
    <property type="entry name" value="L-fibroin"/>
    <property type="match status" value="1"/>
</dbReference>
<dbReference type="InterPro" id="IPR008660">
    <property type="entry name" value="L-fibroin"/>
</dbReference>
<name>A0ABN8IEC2_9NEOP</name>
<evidence type="ECO:0000313" key="2">
    <source>
        <dbReference type="EMBL" id="CAH2055897.1"/>
    </source>
</evidence>
<evidence type="ECO:0008006" key="4">
    <source>
        <dbReference type="Google" id="ProtNLM"/>
    </source>
</evidence>
<feature type="signal peptide" evidence="1">
    <location>
        <begin position="1"/>
        <end position="16"/>
    </location>
</feature>
<evidence type="ECO:0000256" key="1">
    <source>
        <dbReference type="SAM" id="SignalP"/>
    </source>
</evidence>
<dbReference type="Pfam" id="PF05849">
    <property type="entry name" value="L-fibroin"/>
    <property type="match status" value="1"/>
</dbReference>
<reference evidence="2" key="1">
    <citation type="submission" date="2022-03" db="EMBL/GenBank/DDBJ databases">
        <authorList>
            <person name="Martin H S."/>
        </authorList>
    </citation>
    <scope>NUCLEOTIDE SEQUENCE</scope>
</reference>
<feature type="chain" id="PRO_5046453279" description="L-fibroin" evidence="1">
    <location>
        <begin position="17"/>
        <end position="262"/>
    </location>
</feature>
<keyword evidence="3" id="KW-1185">Reference proteome</keyword>
<keyword evidence="1" id="KW-0732">Signal</keyword>
<feature type="non-terminal residue" evidence="2">
    <location>
        <position position="262"/>
    </location>
</feature>
<protein>
    <recommendedName>
        <fullName evidence="4">L-fibroin</fullName>
    </recommendedName>
</protein>
<proteinExistence type="predicted"/>
<gene>
    <name evidence="2" type="ORF">IPOD504_LOCUS9189</name>
</gene>